<proteinExistence type="predicted"/>
<sequence>LRRDQFSRTIGHGGTAGKNRPVSSRICVLSKDHPFIRGADCVCSLRANIAADRTYPRRRWTGRLAPTELLSGLIASPVIGPCGTINPSAGEAKLETERPREAARRRESAHAGSWTS</sequence>
<evidence type="ECO:0000256" key="1">
    <source>
        <dbReference type="SAM" id="MobiDB-lite"/>
    </source>
</evidence>
<accession>A0AA40KLR1</accession>
<dbReference type="AlphaFoldDB" id="A0AA40KLR1"/>
<dbReference type="EMBL" id="JAHYIQ010000017">
    <property type="protein sequence ID" value="KAK1125110.1"/>
    <property type="molecule type" value="Genomic_DNA"/>
</dbReference>
<dbReference type="Proteomes" id="UP001177670">
    <property type="component" value="Unassembled WGS sequence"/>
</dbReference>
<keyword evidence="3" id="KW-1185">Reference proteome</keyword>
<feature type="compositionally biased region" description="Basic and acidic residues" evidence="1">
    <location>
        <begin position="92"/>
        <end position="109"/>
    </location>
</feature>
<gene>
    <name evidence="2" type="ORF">K0M31_006449</name>
</gene>
<feature type="non-terminal residue" evidence="2">
    <location>
        <position position="1"/>
    </location>
</feature>
<evidence type="ECO:0000313" key="3">
    <source>
        <dbReference type="Proteomes" id="UP001177670"/>
    </source>
</evidence>
<feature type="non-terminal residue" evidence="2">
    <location>
        <position position="116"/>
    </location>
</feature>
<organism evidence="2 3">
    <name type="scientific">Melipona bicolor</name>
    <dbReference type="NCBI Taxonomy" id="60889"/>
    <lineage>
        <taxon>Eukaryota</taxon>
        <taxon>Metazoa</taxon>
        <taxon>Ecdysozoa</taxon>
        <taxon>Arthropoda</taxon>
        <taxon>Hexapoda</taxon>
        <taxon>Insecta</taxon>
        <taxon>Pterygota</taxon>
        <taxon>Neoptera</taxon>
        <taxon>Endopterygota</taxon>
        <taxon>Hymenoptera</taxon>
        <taxon>Apocrita</taxon>
        <taxon>Aculeata</taxon>
        <taxon>Apoidea</taxon>
        <taxon>Anthophila</taxon>
        <taxon>Apidae</taxon>
        <taxon>Melipona</taxon>
    </lineage>
</organism>
<evidence type="ECO:0000313" key="2">
    <source>
        <dbReference type="EMBL" id="KAK1125110.1"/>
    </source>
</evidence>
<protein>
    <submittedName>
        <fullName evidence="2">Uncharacterized protein</fullName>
    </submittedName>
</protein>
<feature type="region of interest" description="Disordered" evidence="1">
    <location>
        <begin position="1"/>
        <end position="21"/>
    </location>
</feature>
<comment type="caution">
    <text evidence="2">The sequence shown here is derived from an EMBL/GenBank/DDBJ whole genome shotgun (WGS) entry which is preliminary data.</text>
</comment>
<name>A0AA40KLR1_9HYME</name>
<feature type="region of interest" description="Disordered" evidence="1">
    <location>
        <begin position="85"/>
        <end position="116"/>
    </location>
</feature>
<reference evidence="2" key="1">
    <citation type="submission" date="2021-10" db="EMBL/GenBank/DDBJ databases">
        <title>Melipona bicolor Genome sequencing and assembly.</title>
        <authorList>
            <person name="Araujo N.S."/>
            <person name="Arias M.C."/>
        </authorList>
    </citation>
    <scope>NUCLEOTIDE SEQUENCE</scope>
    <source>
        <strain evidence="2">USP_2M_L1-L4_2017</strain>
        <tissue evidence="2">Whole body</tissue>
    </source>
</reference>